<dbReference type="Proteomes" id="UP000176855">
    <property type="component" value="Unassembled WGS sequence"/>
</dbReference>
<gene>
    <name evidence="3" type="ORF">A2730_00910</name>
</gene>
<accession>A0A1G2HMS7</accession>
<keyword evidence="2" id="KW-0472">Membrane</keyword>
<feature type="compositionally biased region" description="Low complexity" evidence="1">
    <location>
        <begin position="2329"/>
        <end position="2357"/>
    </location>
</feature>
<evidence type="ECO:0000313" key="4">
    <source>
        <dbReference type="Proteomes" id="UP000176855"/>
    </source>
</evidence>
<dbReference type="EMBL" id="MHOO01000011">
    <property type="protein sequence ID" value="OGZ63832.1"/>
    <property type="molecule type" value="Genomic_DNA"/>
</dbReference>
<sequence>MVLGIHILKLKKIRKNTQKFFGIFILIFSIFNVFLAFPANNVLAVTGAPKILSQQGRLLNSSGDLLGGSSGTDYCFKFSIYDASSSGTKLWPSGSPSSMTFNVKNGVFNALVGDTSAGGDVLDYNFQDNDTVYLNVEVATKSGSTCGTFETLTPRQRVASSGYSLNANTVGGFTPAQSATGNQIPVLTSGNLILGSGGGLVITGGAGNPTATNGTVWYDTTANKYKIVENGTVKTLCNTTDAGCGAGGSGSTLQAAYDATGGNIITTTTARDIDFVLDNTATDSNFDIDINAGSTSTVSISRLDGADTGFPAQLLLLENLDTTDGPGMGLLITSVGALDTAIDLSSAAIDTALNVGGNNIIGGTAGITFTDFILSTDGKITFASDTTGDQMFITAPSVNFQALVVDATTNDSTQTEGMIDLNVDTATNTAIGGLALDFAVKDAGGNLTVYGNRTNVTVDTDTGQSHTVAGEYIGITANDASSTTYGLQIVAEDAGEQVATAGLLIENLQATDIDLTDAVLVRATTADSIVDAFDASDTEITNALNVGDNIVTGGDWTVINATDIAEGLTFTLAGGIGFDITGTAGQDFRVTNTGGSIALNASEAIANAIAINASNAAGGIDIDYGTGDIVILGTGVGADFTLDADLISIDGTGTSNFTITGAVDEDFTIAQVGSADNSLIISSTGTTGDALQIKTTAGGIDITSTGAAAGEDIDITTNASVNIFSSEAAVSDAIKLTASDAAGQIFIDAGTTDKTADAIRFDVDINSASVDGLFMDLDVGTALSSGEIGNGLNIDVAGLAGDNAASAINAISLTGDVTSAGTVTAIELNGSFDDSIDLSGASTTIDIRLDDGLTISQTSDDDLDIVEGSQTLNVDFAETTASTITFGTASNLEFESTANSAASLKLESTLGGIDIFASGAGAGEDIDIMATGSSINIQSSEAISDAILIEATGAGGSMRLTAGTGEPSALTDGSDIEFLTTDDILFTPADDVSTRLAAGDKQFLIDALTNANTSTGGVIDLNVSSITTGNIGLNIDYTSADGVANDADMFGAKFNITQSDISGDLFGLVISNLATSAAVGADAVECLLCLDNVENTANVLSDAIRITNSGGTDNAITTGLDFDTVNIVTDIELQNGETIDNNTNGTILFTAPTTQTSGIMLVGDGSGDYLSFSEESGDPTGCAAGEFRIWATTTGNILRKCENGAVSNLDAAGSWSEITAPSGNLTLDHKENITTFTWDNFDGIANALDYFKLASTNDADTDGATQRIMVITNNDAAGAGVGTTETLLALTNADANEAITNGILFDATGAGGATNALQIANSGGGTITTGINFASGTITTGIDLSGAASTTDIILDDGLTIAQTSDNDLDIVEGSQTLNIDFAETTASTITFGTVSNLEFESTANSAASLKLESTLGGIDIFASGAGAGEDIDIVATGSSVNITSTEGVADGLVFTSTNGGIDITTTGAAAGEDIDVTSSASLNLVGQEAVTDAVLIDASNASGGITMSFAAGGLTMANDAASSGTPTGLVFTGALHTALANAEATDVNFNLGRTVQFTGTATLPTQRAFRIQNPTYSSDTATKTINNAITLSIGGPPIQGTNVTLGSTYGLKIDTAAVSTATNAYGLYVEVPTGATNNWSAWLTGSMGGRQGTCVRTDTGNLTVNWSTVTGGAGNNCNSSSSNLGVNNLTYYVEQNAAATATVFTVNIDTIPNIDGTIAFVVTRALTCGAVSNRSVVIQVQGTTVMTNTCSATVTDTELSGVVIRGNGTWRHIGYFPGSTNDLEASDLAEWISYTGQKPVAGELLSAANASQTVEKSNGAYQRGLLSFVSTKPHTTMGKQTENSVPIVLAGRAPVIVTTRNGNIKNGDPITSSSMPGVGMRAWKAGITVGKALENTDDWNDANCPAVSSYENISWPEDDGTNPARPCFNVNGVYIGKIMMMMEYGYTEGDAEGFVDAAINNAPEGMEAAQAILTALSSNKQTDVEEKDLSQIYTDRIIAGLEVIAPEITTKKLSVDEIIAGKVNAKQILGLEIFTDKISVLDAAVAALESSQESASEDISESIAENSISVQNLIAAVSGIQPQIDANGETIANLQITFDKLNENFTVLSAAVSGIQPQVDANGQTLANLQATFDELSKNFTVFSNYFAFDVADVLQITKGLKVNALATFSGGLQVDSIDSISGMLSFVSDVSFFGTPYFNTDTAGFAVIHSGDRFVDIVFEKEYLEKPIVNATISLESDNQLADELVFTSDIRFIVTKKSVKGFTIVLNKPAPADIIFSWTAFAVKNPRTFFSLKPEVVAPAASEPAPSLAPASEPVVEPAIEPVLEPASEPQPASDSEPAPESVPESESTLTPASEPVPEPSPEPAPAESDPPATTEPVTEPAPEPALEPVPESISEPTPESAPEPAPAPEPTPSPEPAQ</sequence>
<dbReference type="STRING" id="1802202.A2730_00910"/>
<evidence type="ECO:0000256" key="1">
    <source>
        <dbReference type="SAM" id="MobiDB-lite"/>
    </source>
</evidence>
<organism evidence="3 4">
    <name type="scientific">Candidatus Staskawiczbacteria bacterium RIFCSPHIGHO2_01_FULL_39_25</name>
    <dbReference type="NCBI Taxonomy" id="1802202"/>
    <lineage>
        <taxon>Bacteria</taxon>
        <taxon>Candidatus Staskawicziibacteriota</taxon>
    </lineage>
</organism>
<feature type="region of interest" description="Disordered" evidence="1">
    <location>
        <begin position="2329"/>
        <end position="2422"/>
    </location>
</feature>
<keyword evidence="2" id="KW-0812">Transmembrane</keyword>
<feature type="compositionally biased region" description="Low complexity" evidence="1">
    <location>
        <begin position="2369"/>
        <end position="2382"/>
    </location>
</feature>
<name>A0A1G2HMS7_9BACT</name>
<feature type="compositionally biased region" description="Pro residues" evidence="1">
    <location>
        <begin position="2403"/>
        <end position="2422"/>
    </location>
</feature>
<keyword evidence="2" id="KW-1133">Transmembrane helix</keyword>
<evidence type="ECO:0000313" key="3">
    <source>
        <dbReference type="EMBL" id="OGZ63832.1"/>
    </source>
</evidence>
<comment type="caution">
    <text evidence="3">The sequence shown here is derived from an EMBL/GenBank/DDBJ whole genome shotgun (WGS) entry which is preliminary data.</text>
</comment>
<protein>
    <submittedName>
        <fullName evidence="3">Uncharacterized protein</fullName>
    </submittedName>
</protein>
<proteinExistence type="predicted"/>
<evidence type="ECO:0000256" key="2">
    <source>
        <dbReference type="SAM" id="Phobius"/>
    </source>
</evidence>
<feature type="compositionally biased region" description="Low complexity" evidence="1">
    <location>
        <begin position="2392"/>
        <end position="2402"/>
    </location>
</feature>
<feature type="transmembrane region" description="Helical" evidence="2">
    <location>
        <begin position="20"/>
        <end position="39"/>
    </location>
</feature>
<feature type="compositionally biased region" description="Pro residues" evidence="1">
    <location>
        <begin position="2358"/>
        <end position="2368"/>
    </location>
</feature>
<reference evidence="3 4" key="1">
    <citation type="journal article" date="2016" name="Nat. Commun.">
        <title>Thousands of microbial genomes shed light on interconnected biogeochemical processes in an aquifer system.</title>
        <authorList>
            <person name="Anantharaman K."/>
            <person name="Brown C.T."/>
            <person name="Hug L.A."/>
            <person name="Sharon I."/>
            <person name="Castelle C.J."/>
            <person name="Probst A.J."/>
            <person name="Thomas B.C."/>
            <person name="Singh A."/>
            <person name="Wilkins M.J."/>
            <person name="Karaoz U."/>
            <person name="Brodie E.L."/>
            <person name="Williams K.H."/>
            <person name="Hubbard S.S."/>
            <person name="Banfield J.F."/>
        </authorList>
    </citation>
    <scope>NUCLEOTIDE SEQUENCE [LARGE SCALE GENOMIC DNA]</scope>
</reference>